<dbReference type="EMBL" id="FN649735">
    <property type="protein sequence ID" value="CBJ28162.1"/>
    <property type="molecule type" value="Genomic_DNA"/>
</dbReference>
<dbReference type="InParanoid" id="D7G901"/>
<gene>
    <name evidence="1" type="ORF">Esi_0094_0024</name>
</gene>
<organism evidence="1 2">
    <name type="scientific">Ectocarpus siliculosus</name>
    <name type="common">Brown alga</name>
    <name type="synonym">Conferva siliculosa</name>
    <dbReference type="NCBI Taxonomy" id="2880"/>
    <lineage>
        <taxon>Eukaryota</taxon>
        <taxon>Sar</taxon>
        <taxon>Stramenopiles</taxon>
        <taxon>Ochrophyta</taxon>
        <taxon>PX clade</taxon>
        <taxon>Phaeophyceae</taxon>
        <taxon>Ectocarpales</taxon>
        <taxon>Ectocarpaceae</taxon>
        <taxon>Ectocarpus</taxon>
    </lineage>
</organism>
<evidence type="ECO:0000313" key="2">
    <source>
        <dbReference type="Proteomes" id="UP000002630"/>
    </source>
</evidence>
<dbReference type="OMA" id="ACVEEWE"/>
<proteinExistence type="predicted"/>
<accession>D7G901</accession>
<dbReference type="OrthoDB" id="10413116at2759"/>
<name>D7G901_ECTSI</name>
<reference evidence="1 2" key="1">
    <citation type="journal article" date="2010" name="Nature">
        <title>The Ectocarpus genome and the independent evolution of multicellularity in brown algae.</title>
        <authorList>
            <person name="Cock J.M."/>
            <person name="Sterck L."/>
            <person name="Rouze P."/>
            <person name="Scornet D."/>
            <person name="Allen A.E."/>
            <person name="Amoutzias G."/>
            <person name="Anthouard V."/>
            <person name="Artiguenave F."/>
            <person name="Aury J.M."/>
            <person name="Badger J.H."/>
            <person name="Beszteri B."/>
            <person name="Billiau K."/>
            <person name="Bonnet E."/>
            <person name="Bothwell J.H."/>
            <person name="Bowler C."/>
            <person name="Boyen C."/>
            <person name="Brownlee C."/>
            <person name="Carrano C.J."/>
            <person name="Charrier B."/>
            <person name="Cho G.Y."/>
            <person name="Coelho S.M."/>
            <person name="Collen J."/>
            <person name="Corre E."/>
            <person name="Da Silva C."/>
            <person name="Delage L."/>
            <person name="Delaroque N."/>
            <person name="Dittami S.M."/>
            <person name="Doulbeau S."/>
            <person name="Elias M."/>
            <person name="Farnham G."/>
            <person name="Gachon C.M."/>
            <person name="Gschloessl B."/>
            <person name="Heesch S."/>
            <person name="Jabbari K."/>
            <person name="Jubin C."/>
            <person name="Kawai H."/>
            <person name="Kimura K."/>
            <person name="Kloareg B."/>
            <person name="Kupper F.C."/>
            <person name="Lang D."/>
            <person name="Le Bail A."/>
            <person name="Leblanc C."/>
            <person name="Lerouge P."/>
            <person name="Lohr M."/>
            <person name="Lopez P.J."/>
            <person name="Martens C."/>
            <person name="Maumus F."/>
            <person name="Michel G."/>
            <person name="Miranda-Saavedra D."/>
            <person name="Morales J."/>
            <person name="Moreau H."/>
            <person name="Motomura T."/>
            <person name="Nagasato C."/>
            <person name="Napoli C.A."/>
            <person name="Nelson D.R."/>
            <person name="Nyvall-Collen P."/>
            <person name="Peters A.F."/>
            <person name="Pommier C."/>
            <person name="Potin P."/>
            <person name="Poulain J."/>
            <person name="Quesneville H."/>
            <person name="Read B."/>
            <person name="Rensing S.A."/>
            <person name="Ritter A."/>
            <person name="Rousvoal S."/>
            <person name="Samanta M."/>
            <person name="Samson G."/>
            <person name="Schroeder D.C."/>
            <person name="Segurens B."/>
            <person name="Strittmatter M."/>
            <person name="Tonon T."/>
            <person name="Tregear J.W."/>
            <person name="Valentin K."/>
            <person name="von Dassow P."/>
            <person name="Yamagishi T."/>
            <person name="Van de Peer Y."/>
            <person name="Wincker P."/>
        </authorList>
    </citation>
    <scope>NUCLEOTIDE SEQUENCE [LARGE SCALE GENOMIC DNA]</scope>
    <source>
        <strain evidence="2">Ec32 / CCAP1310/4</strain>
    </source>
</reference>
<evidence type="ECO:0000313" key="1">
    <source>
        <dbReference type="EMBL" id="CBJ28162.1"/>
    </source>
</evidence>
<evidence type="ECO:0008006" key="3">
    <source>
        <dbReference type="Google" id="ProtNLM"/>
    </source>
</evidence>
<dbReference type="Proteomes" id="UP000002630">
    <property type="component" value="Linkage Group LG10"/>
</dbReference>
<sequence length="73" mass="8053">MSDSAPPVCENCKPGKATDEREAAIEKMDCQATYDVVAACMEAHRGNVADCRTEWNDFRECHKESRGRSTGDA</sequence>
<dbReference type="AlphaFoldDB" id="D7G901"/>
<dbReference type="eggNOG" id="ENOG502SG1M">
    <property type="taxonomic scope" value="Eukaryota"/>
</dbReference>
<protein>
    <recommendedName>
        <fullName evidence="3">CHCH domain-containing protein</fullName>
    </recommendedName>
</protein>
<dbReference type="EMBL" id="FN649181">
    <property type="protein sequence ID" value="CBJ28162.1"/>
    <property type="molecule type" value="Genomic_DNA"/>
</dbReference>
<keyword evidence="2" id="KW-1185">Reference proteome</keyword>